<dbReference type="InterPro" id="IPR009081">
    <property type="entry name" value="PP-bd_ACP"/>
</dbReference>
<dbReference type="PROSITE" id="PS51257">
    <property type="entry name" value="PROKAR_LIPOPROTEIN"/>
    <property type="match status" value="1"/>
</dbReference>
<dbReference type="Gene3D" id="3.30.559.10">
    <property type="entry name" value="Chloramphenicol acetyltransferase-like domain"/>
    <property type="match status" value="1"/>
</dbReference>
<dbReference type="AlphaFoldDB" id="A0A6A1THY2"/>
<dbReference type="Proteomes" id="UP000386575">
    <property type="component" value="Unassembled WGS sequence"/>
</dbReference>
<dbReference type="Pfam" id="PF00668">
    <property type="entry name" value="Condensation"/>
    <property type="match status" value="1"/>
</dbReference>
<evidence type="ECO:0000313" key="6">
    <source>
        <dbReference type="Proteomes" id="UP000386575"/>
    </source>
</evidence>
<keyword evidence="3" id="KW-0597">Phosphoprotein</keyword>
<dbReference type="GO" id="GO:0043041">
    <property type="term" value="P:amino acid activation for nonribosomal peptide biosynthetic process"/>
    <property type="evidence" value="ECO:0007669"/>
    <property type="project" value="TreeGrafter"/>
</dbReference>
<dbReference type="Pfam" id="PF00550">
    <property type="entry name" value="PP-binding"/>
    <property type="match status" value="1"/>
</dbReference>
<reference evidence="5 6" key="1">
    <citation type="submission" date="2019-09" db="EMBL/GenBank/DDBJ databases">
        <title>Genome sequencing of Ng87 strain.</title>
        <authorList>
            <person name="Karasev E.S."/>
            <person name="Andronov E."/>
        </authorList>
    </citation>
    <scope>NUCLEOTIDE SEQUENCE [LARGE SCALE GENOMIC DNA]</scope>
    <source>
        <strain evidence="5 6">Ng87</strain>
    </source>
</reference>
<dbReference type="FunFam" id="1.10.1200.10:FF:000005">
    <property type="entry name" value="Nonribosomal peptide synthetase 1"/>
    <property type="match status" value="1"/>
</dbReference>
<dbReference type="RefSeq" id="WP_151047635.1">
    <property type="nucleotide sequence ID" value="NZ_VZUL01000005.1"/>
</dbReference>
<dbReference type="InterPro" id="IPR023213">
    <property type="entry name" value="CAT-like_dom_sf"/>
</dbReference>
<dbReference type="EMBL" id="VZUL01000005">
    <property type="protein sequence ID" value="KAB1082425.1"/>
    <property type="molecule type" value="Genomic_DNA"/>
</dbReference>
<gene>
    <name evidence="5" type="ORF">F4V91_32905</name>
</gene>
<dbReference type="InterPro" id="IPR001242">
    <property type="entry name" value="Condensation_dom"/>
</dbReference>
<sequence>MARSLLPPCAPIWVACCRLHGAGCLRAAGWAAADTERQARPPGAAGPDDDAYARTAYEAPQARSRRLAEIWPELLGVERVGRNDNFFELGGHSLLAVQLMERLRRLSLGVEVRTLFARPVLADLAASLGSHHEVAVPANLITEHSTAITPQMLPLIELAQPEIDRIVATVPGGVGNIQDIYGLSPLQDGILFHHLLASRGDPYLLVSQMAFADRGLLERYLGAVQQVVDRHDILRTAFVWEGLSSPAQVVWRKAVLEVSEVELDDCDGSGAMSSGGGSIHASTASTLAGRRCCGL</sequence>
<proteinExistence type="predicted"/>
<dbReference type="GO" id="GO:0003824">
    <property type="term" value="F:catalytic activity"/>
    <property type="evidence" value="ECO:0007669"/>
    <property type="project" value="InterPro"/>
</dbReference>
<name>A0A6A1THY2_NEOGA</name>
<evidence type="ECO:0000313" key="5">
    <source>
        <dbReference type="EMBL" id="KAB1082425.1"/>
    </source>
</evidence>
<evidence type="ECO:0000256" key="1">
    <source>
        <dbReference type="ARBA" id="ARBA00001957"/>
    </source>
</evidence>
<organism evidence="5 6">
    <name type="scientific">Neorhizobium galegae</name>
    <name type="common">Rhizobium galegae</name>
    <dbReference type="NCBI Taxonomy" id="399"/>
    <lineage>
        <taxon>Bacteria</taxon>
        <taxon>Pseudomonadati</taxon>
        <taxon>Pseudomonadota</taxon>
        <taxon>Alphaproteobacteria</taxon>
        <taxon>Hyphomicrobiales</taxon>
        <taxon>Rhizobiaceae</taxon>
        <taxon>Rhizobium/Agrobacterium group</taxon>
        <taxon>Neorhizobium</taxon>
    </lineage>
</organism>
<dbReference type="PROSITE" id="PS50075">
    <property type="entry name" value="CARRIER"/>
    <property type="match status" value="1"/>
</dbReference>
<dbReference type="PANTHER" id="PTHR45527:SF1">
    <property type="entry name" value="FATTY ACID SYNTHASE"/>
    <property type="match status" value="1"/>
</dbReference>
<dbReference type="GO" id="GO:0005737">
    <property type="term" value="C:cytoplasm"/>
    <property type="evidence" value="ECO:0007669"/>
    <property type="project" value="TreeGrafter"/>
</dbReference>
<dbReference type="GO" id="GO:0044550">
    <property type="term" value="P:secondary metabolite biosynthetic process"/>
    <property type="evidence" value="ECO:0007669"/>
    <property type="project" value="TreeGrafter"/>
</dbReference>
<evidence type="ECO:0000256" key="3">
    <source>
        <dbReference type="ARBA" id="ARBA00022553"/>
    </source>
</evidence>
<keyword evidence="2" id="KW-0596">Phosphopantetheine</keyword>
<feature type="domain" description="Carrier" evidence="4">
    <location>
        <begin position="58"/>
        <end position="132"/>
    </location>
</feature>
<dbReference type="PANTHER" id="PTHR45527">
    <property type="entry name" value="NONRIBOSOMAL PEPTIDE SYNTHETASE"/>
    <property type="match status" value="1"/>
</dbReference>
<dbReference type="GO" id="GO:0031177">
    <property type="term" value="F:phosphopantetheine binding"/>
    <property type="evidence" value="ECO:0007669"/>
    <property type="project" value="TreeGrafter"/>
</dbReference>
<dbReference type="SUPFAM" id="SSF52777">
    <property type="entry name" value="CoA-dependent acyltransferases"/>
    <property type="match status" value="1"/>
</dbReference>
<dbReference type="SUPFAM" id="SSF47336">
    <property type="entry name" value="ACP-like"/>
    <property type="match status" value="1"/>
</dbReference>
<dbReference type="Gene3D" id="1.10.1200.10">
    <property type="entry name" value="ACP-like"/>
    <property type="match status" value="1"/>
</dbReference>
<evidence type="ECO:0000256" key="2">
    <source>
        <dbReference type="ARBA" id="ARBA00022450"/>
    </source>
</evidence>
<evidence type="ECO:0000259" key="4">
    <source>
        <dbReference type="PROSITE" id="PS50075"/>
    </source>
</evidence>
<comment type="cofactor">
    <cofactor evidence="1">
        <name>pantetheine 4'-phosphate</name>
        <dbReference type="ChEBI" id="CHEBI:47942"/>
    </cofactor>
</comment>
<protein>
    <recommendedName>
        <fullName evidence="4">Carrier domain-containing protein</fullName>
    </recommendedName>
</protein>
<dbReference type="InterPro" id="IPR036736">
    <property type="entry name" value="ACP-like_sf"/>
</dbReference>
<comment type="caution">
    <text evidence="5">The sequence shown here is derived from an EMBL/GenBank/DDBJ whole genome shotgun (WGS) entry which is preliminary data.</text>
</comment>
<accession>A0A6A1THY2</accession>